<evidence type="ECO:0000313" key="1">
    <source>
        <dbReference type="EMBL" id="GAU43289.1"/>
    </source>
</evidence>
<dbReference type="Proteomes" id="UP000242715">
    <property type="component" value="Unassembled WGS sequence"/>
</dbReference>
<dbReference type="PANTHER" id="PTHR15092:SF42">
    <property type="entry name" value="POLY(A)-SPECIFIC RIBONUCLEASE PARN-LIKE"/>
    <property type="match status" value="1"/>
</dbReference>
<evidence type="ECO:0000313" key="2">
    <source>
        <dbReference type="Proteomes" id="UP000242715"/>
    </source>
</evidence>
<dbReference type="Pfam" id="PF04857">
    <property type="entry name" value="CAF1"/>
    <property type="match status" value="1"/>
</dbReference>
<keyword evidence="2" id="KW-1185">Reference proteome</keyword>
<reference evidence="2" key="1">
    <citation type="journal article" date="2017" name="Front. Plant Sci.">
        <title>Climate Clever Clovers: New Paradigm to Reduce the Environmental Footprint of Ruminants by Breeding Low Methanogenic Forages Utilizing Haplotype Variation.</title>
        <authorList>
            <person name="Kaur P."/>
            <person name="Appels R."/>
            <person name="Bayer P.E."/>
            <person name="Keeble-Gagnere G."/>
            <person name="Wang J."/>
            <person name="Hirakawa H."/>
            <person name="Shirasawa K."/>
            <person name="Vercoe P."/>
            <person name="Stefanova K."/>
            <person name="Durmic Z."/>
            <person name="Nichols P."/>
            <person name="Revell C."/>
            <person name="Isobe S.N."/>
            <person name="Edwards D."/>
            <person name="Erskine W."/>
        </authorList>
    </citation>
    <scope>NUCLEOTIDE SEQUENCE [LARGE SCALE GENOMIC DNA]</scope>
    <source>
        <strain evidence="2">cv. Daliak</strain>
    </source>
</reference>
<dbReference type="InterPro" id="IPR006941">
    <property type="entry name" value="RNase_CAF1"/>
</dbReference>
<accession>A0A2Z6PEG2</accession>
<dbReference type="PANTHER" id="PTHR15092">
    <property type="entry name" value="POLY A -SPECIFIC RIBONUCLEASE/TARGET OF EGR1, MEMBER 1"/>
    <property type="match status" value="1"/>
</dbReference>
<feature type="non-terminal residue" evidence="1">
    <location>
        <position position="202"/>
    </location>
</feature>
<dbReference type="GO" id="GO:0003723">
    <property type="term" value="F:RNA binding"/>
    <property type="evidence" value="ECO:0007669"/>
    <property type="project" value="TreeGrafter"/>
</dbReference>
<gene>
    <name evidence="1" type="ORF">TSUD_389880</name>
</gene>
<organism evidence="1 2">
    <name type="scientific">Trifolium subterraneum</name>
    <name type="common">Subterranean clover</name>
    <dbReference type="NCBI Taxonomy" id="3900"/>
    <lineage>
        <taxon>Eukaryota</taxon>
        <taxon>Viridiplantae</taxon>
        <taxon>Streptophyta</taxon>
        <taxon>Embryophyta</taxon>
        <taxon>Tracheophyta</taxon>
        <taxon>Spermatophyta</taxon>
        <taxon>Magnoliopsida</taxon>
        <taxon>eudicotyledons</taxon>
        <taxon>Gunneridae</taxon>
        <taxon>Pentapetalae</taxon>
        <taxon>rosids</taxon>
        <taxon>fabids</taxon>
        <taxon>Fabales</taxon>
        <taxon>Fabaceae</taxon>
        <taxon>Papilionoideae</taxon>
        <taxon>50 kb inversion clade</taxon>
        <taxon>NPAAA clade</taxon>
        <taxon>Hologalegina</taxon>
        <taxon>IRL clade</taxon>
        <taxon>Trifolieae</taxon>
        <taxon>Trifolium</taxon>
    </lineage>
</organism>
<dbReference type="GO" id="GO:0000175">
    <property type="term" value="F:3'-5'-RNA exonuclease activity"/>
    <property type="evidence" value="ECO:0007669"/>
    <property type="project" value="TreeGrafter"/>
</dbReference>
<protein>
    <submittedName>
        <fullName evidence="1">Uncharacterized protein</fullName>
    </submittedName>
</protein>
<dbReference type="InterPro" id="IPR051181">
    <property type="entry name" value="CAF1_poly(A)_ribonucleases"/>
</dbReference>
<proteinExistence type="predicted"/>
<dbReference type="AlphaFoldDB" id="A0A2Z6PEG2"/>
<dbReference type="OrthoDB" id="1432093at2759"/>
<sequence>MEKTGSSSITPWHNVQPFDSAETAYLKASQSAQRFLLLQFAVCPFSVTDSNNFVAHPAQESAAKIRLGTGSPSLAAMKSSSSPTVADTVFVERIRSRIKHWRNTCKKSGTTTSKEEEIINSIRNIVTSDTVNKGNVDGLDASFLFMNLEIDDWLWSLKTSLMYFIHAQTISKNHHSALRASHDIFSGEFDVRFVDKSFLATR</sequence>
<dbReference type="EMBL" id="DF973965">
    <property type="protein sequence ID" value="GAU43289.1"/>
    <property type="molecule type" value="Genomic_DNA"/>
</dbReference>
<name>A0A2Z6PEG2_TRISU</name>